<keyword evidence="3 5" id="KW-1133">Transmembrane helix</keyword>
<evidence type="ECO:0000259" key="6">
    <source>
        <dbReference type="Pfam" id="PF13886"/>
    </source>
</evidence>
<proteinExistence type="predicted"/>
<dbReference type="Pfam" id="PF13886">
    <property type="entry name" value="TM7S3_TM198"/>
    <property type="match status" value="1"/>
</dbReference>
<feature type="non-terminal residue" evidence="7">
    <location>
        <position position="1"/>
    </location>
</feature>
<sequence length="677" mass="76779">SLKEQEETYALFPNNTHLILPIPAKTYFRINITNIPSTAGFLIAQAHSQTRYLILSHVLHADKDSYINDTNPGIIMEMREENRTFREIFLANCHCKNLTILFMVRNYSHDEPVPGGFPTAIVSNPSMPHPYLVIEPNLLTTEVTFRAAAYPHRNLSVEDTELQYDTYLTYMYERDLAQDSYWNILVATSTLPGIEEYGKLVSTTKNNNTAEQLSRWFVSYSGVGAVISVVVRYNSSGGVLYSSAVSYGCNFIDAEQYRCTKLVNPLAKLFCATLLFIGGILLYRGHRWLNFTMFIAGFLFFWFILFLLFAQVHESNINGLGWGTLIGALAGGISWLMLWHKFQRPFHSALLIIMMNVIFVGMVVTYFLRYAVNPNAHLAAFVVFPVCFAIAIIAYSVADIKRVHIFSCSLLGSYAFVVPFAFYFGSSLTYMVINVIGLITVNHYSDTLGYPPFQVCVFVSLFDGETILPSYYDYVVGGDEKDPLDDIVLLCLWLALFTSGMVYQLYRERSGPPFHPPSRASWMATKKVANFIFDKIFSCLPMDPDPGGVGIEDHPTWRLRLSYSFGLLRKWILCYNIDPSESGYESLHRVRTLSQSVSEPEAENSKLTVFKQRVKGWFDNIRGTLHKDDEELLQAQDIPEPSADEEILQDPQFSCCTFGKSQVVLDDTYVSQDHVES</sequence>
<evidence type="ECO:0000256" key="5">
    <source>
        <dbReference type="SAM" id="Phobius"/>
    </source>
</evidence>
<feature type="transmembrane region" description="Helical" evidence="5">
    <location>
        <begin position="319"/>
        <end position="338"/>
    </location>
</feature>
<dbReference type="GO" id="GO:0005886">
    <property type="term" value="C:plasma membrane"/>
    <property type="evidence" value="ECO:0007669"/>
    <property type="project" value="TreeGrafter"/>
</dbReference>
<protein>
    <recommendedName>
        <fullName evidence="6">TM7S3/TM198-like domain-containing protein</fullName>
    </recommendedName>
</protein>
<keyword evidence="4 5" id="KW-0472">Membrane</keyword>
<evidence type="ECO:0000256" key="1">
    <source>
        <dbReference type="ARBA" id="ARBA00004141"/>
    </source>
</evidence>
<dbReference type="AlphaFoldDB" id="A0AAN8XXC1"/>
<dbReference type="Proteomes" id="UP001381693">
    <property type="component" value="Unassembled WGS sequence"/>
</dbReference>
<dbReference type="InterPro" id="IPR042502">
    <property type="entry name" value="TM7SF3"/>
</dbReference>
<feature type="transmembrane region" description="Helical" evidence="5">
    <location>
        <begin position="487"/>
        <end position="506"/>
    </location>
</feature>
<reference evidence="7 8" key="1">
    <citation type="submission" date="2023-11" db="EMBL/GenBank/DDBJ databases">
        <title>Halocaridina rubra genome assembly.</title>
        <authorList>
            <person name="Smith C."/>
        </authorList>
    </citation>
    <scope>NUCLEOTIDE SEQUENCE [LARGE SCALE GENOMIC DNA]</scope>
    <source>
        <strain evidence="7">EP-1</strain>
        <tissue evidence="7">Whole</tissue>
    </source>
</reference>
<evidence type="ECO:0000313" key="7">
    <source>
        <dbReference type="EMBL" id="KAK7086239.1"/>
    </source>
</evidence>
<accession>A0AAN8XXC1</accession>
<evidence type="ECO:0000256" key="4">
    <source>
        <dbReference type="ARBA" id="ARBA00023136"/>
    </source>
</evidence>
<feature type="transmembrane region" description="Helical" evidence="5">
    <location>
        <begin position="350"/>
        <end position="372"/>
    </location>
</feature>
<dbReference type="Pfam" id="PF25992">
    <property type="entry name" value="Ig_TM7SF3_N"/>
    <property type="match status" value="1"/>
</dbReference>
<comment type="subcellular location">
    <subcellularLocation>
        <location evidence="1">Membrane</location>
        <topology evidence="1">Multi-pass membrane protein</topology>
    </subcellularLocation>
</comment>
<gene>
    <name evidence="7" type="ORF">SK128_010684</name>
</gene>
<feature type="domain" description="TM7S3/TM198-like" evidence="6">
    <location>
        <begin position="271"/>
        <end position="505"/>
    </location>
</feature>
<dbReference type="PANTHER" id="PTHR15937:SF3">
    <property type="entry name" value="TRANSMEMBRANE 7 SUPERFAMILY MEMBER 3"/>
    <property type="match status" value="1"/>
</dbReference>
<dbReference type="InterPro" id="IPR025256">
    <property type="entry name" value="TM7S3/TM198-like_dom"/>
</dbReference>
<feature type="transmembrane region" description="Helical" evidence="5">
    <location>
        <begin position="378"/>
        <end position="398"/>
    </location>
</feature>
<feature type="transmembrane region" description="Helical" evidence="5">
    <location>
        <begin position="266"/>
        <end position="284"/>
    </location>
</feature>
<evidence type="ECO:0000313" key="8">
    <source>
        <dbReference type="Proteomes" id="UP001381693"/>
    </source>
</evidence>
<evidence type="ECO:0000256" key="2">
    <source>
        <dbReference type="ARBA" id="ARBA00022692"/>
    </source>
</evidence>
<keyword evidence="8" id="KW-1185">Reference proteome</keyword>
<dbReference type="PANTHER" id="PTHR15937">
    <property type="entry name" value="TRANSMEMBRANE 7 SUPERFAMILY MEMBER 3"/>
    <property type="match status" value="1"/>
</dbReference>
<evidence type="ECO:0000256" key="3">
    <source>
        <dbReference type="ARBA" id="ARBA00022989"/>
    </source>
</evidence>
<feature type="transmembrane region" description="Helical" evidence="5">
    <location>
        <begin position="291"/>
        <end position="313"/>
    </location>
</feature>
<organism evidence="7 8">
    <name type="scientific">Halocaridina rubra</name>
    <name type="common">Hawaiian red shrimp</name>
    <dbReference type="NCBI Taxonomy" id="373956"/>
    <lineage>
        <taxon>Eukaryota</taxon>
        <taxon>Metazoa</taxon>
        <taxon>Ecdysozoa</taxon>
        <taxon>Arthropoda</taxon>
        <taxon>Crustacea</taxon>
        <taxon>Multicrustacea</taxon>
        <taxon>Malacostraca</taxon>
        <taxon>Eumalacostraca</taxon>
        <taxon>Eucarida</taxon>
        <taxon>Decapoda</taxon>
        <taxon>Pleocyemata</taxon>
        <taxon>Caridea</taxon>
        <taxon>Atyoidea</taxon>
        <taxon>Atyidae</taxon>
        <taxon>Halocaridina</taxon>
    </lineage>
</organism>
<comment type="caution">
    <text evidence="7">The sequence shown here is derived from an EMBL/GenBank/DDBJ whole genome shotgun (WGS) entry which is preliminary data.</text>
</comment>
<name>A0AAN8XXC1_HALRR</name>
<dbReference type="EMBL" id="JAXCGZ010000284">
    <property type="protein sequence ID" value="KAK7086239.1"/>
    <property type="molecule type" value="Genomic_DNA"/>
</dbReference>
<keyword evidence="2 5" id="KW-0812">Transmembrane</keyword>
<dbReference type="GO" id="GO:0043069">
    <property type="term" value="P:negative regulation of programmed cell death"/>
    <property type="evidence" value="ECO:0007669"/>
    <property type="project" value="TreeGrafter"/>
</dbReference>